<dbReference type="Proteomes" id="UP000219564">
    <property type="component" value="Unassembled WGS sequence"/>
</dbReference>
<gene>
    <name evidence="2" type="ORF">PLUA15_290037</name>
</gene>
<reference evidence="2 3" key="1">
    <citation type="submission" date="2017-08" db="EMBL/GenBank/DDBJ databases">
        <authorList>
            <person name="Chaillou S."/>
        </authorList>
    </citation>
    <scope>NUCLEOTIDE SEQUENCE [LARGE SCALE GENOMIC DNA]</scope>
    <source>
        <strain evidence="2 3">MFPA15A1205</strain>
    </source>
</reference>
<dbReference type="AlphaFoldDB" id="A0AAX2HA53"/>
<feature type="domain" description="DUF4329" evidence="1">
    <location>
        <begin position="31"/>
        <end position="159"/>
    </location>
</feature>
<evidence type="ECO:0000313" key="3">
    <source>
        <dbReference type="Proteomes" id="UP000219564"/>
    </source>
</evidence>
<proteinExistence type="predicted"/>
<evidence type="ECO:0000259" key="1">
    <source>
        <dbReference type="Pfam" id="PF14220"/>
    </source>
</evidence>
<protein>
    <recommendedName>
        <fullName evidence="1">DUF4329 domain-containing protein</fullName>
    </recommendedName>
</protein>
<dbReference type="RefSeq" id="WP_097192172.1">
    <property type="nucleotide sequence ID" value="NZ_OBKZ01000022.1"/>
</dbReference>
<dbReference type="Pfam" id="PF14220">
    <property type="entry name" value="DUF4329"/>
    <property type="match status" value="2"/>
</dbReference>
<sequence length="677" mass="74027">MKPLPNRVRRQFAEQANAVYPDLSPDFLSADDAARYVHRLIDDRRTTEYGGLILQTEDGKYVATLPVSTQSDEFNPYSVLPVDDSGALSHPPGFVCCALYHSHANDYEAHPAVTDLYDIAALSTRNNFFSPNDVFRNTDLARFMGVHYLSGLNGSLIKYISAGAAQDDALEDVFVRAMFKPTLPEVVTEQIRGAATLGQLSVIQSSEVWRGQLGALGADFELYTPSSYLDITPGIIAHPAFGPLSATVEQAIIDARSRSHLTADCHYGVIVRNAAHDHYSASEPVLGEMDFSLITVFSARADGHPRMPEGYELYGFYCADSLYHSPKQLPPHDALLFKHFIRPDFLLAGITAACSNPDQQVPLYINTRDGAVLLFEAEGSTVEHITRALQETQGASPGYSLENVLSGAASLRDYLQGVATAGALSVVHASDCWGDIGRVSAQWQPYANVVARAWSPAFVDADTAARHVHQQIKQEEGRVFGGLICQLPDGLFTATAPVASYSETFDPALVYPAASRASMPAGHRVVAVYHTHRVQPLQLWRSAEEEQLYRNMLEPHELRAAIEERQWAQTRYFSAHDGALIKYTPSGSEREGRLLERITPRADQLQHPRKNALHMKLRANALKPSEYISQVARAGALQVLEGSVAWGEPGRVTSTWKVAVPTTAPAGPGNSLPATPA</sequence>
<name>A0AAX2HA53_9PSED</name>
<dbReference type="InterPro" id="IPR025479">
    <property type="entry name" value="DUF4329"/>
</dbReference>
<organism evidence="2 3">
    <name type="scientific">Pseudomonas lundensis</name>
    <dbReference type="NCBI Taxonomy" id="86185"/>
    <lineage>
        <taxon>Bacteria</taxon>
        <taxon>Pseudomonadati</taxon>
        <taxon>Pseudomonadota</taxon>
        <taxon>Gammaproteobacteria</taxon>
        <taxon>Pseudomonadales</taxon>
        <taxon>Pseudomonadaceae</taxon>
        <taxon>Pseudomonas</taxon>
    </lineage>
</organism>
<accession>A0AAX2HA53</accession>
<dbReference type="EMBL" id="OBKZ01000022">
    <property type="protein sequence ID" value="SOB53150.1"/>
    <property type="molecule type" value="Genomic_DNA"/>
</dbReference>
<comment type="caution">
    <text evidence="2">The sequence shown here is derived from an EMBL/GenBank/DDBJ whole genome shotgun (WGS) entry which is preliminary data.</text>
</comment>
<feature type="domain" description="DUF4329" evidence="1">
    <location>
        <begin position="463"/>
        <end position="589"/>
    </location>
</feature>
<evidence type="ECO:0000313" key="2">
    <source>
        <dbReference type="EMBL" id="SOB53150.1"/>
    </source>
</evidence>